<evidence type="ECO:0000313" key="3">
    <source>
        <dbReference type="EMBL" id="MFC5861441.1"/>
    </source>
</evidence>
<dbReference type="RefSeq" id="WP_263333686.1">
    <property type="nucleotide sequence ID" value="NZ_JAGSYH010000002.1"/>
</dbReference>
<protein>
    <submittedName>
        <fullName evidence="3">PspA/IM30 family protein</fullName>
    </submittedName>
</protein>
<evidence type="ECO:0000256" key="1">
    <source>
        <dbReference type="ARBA" id="ARBA00043985"/>
    </source>
</evidence>
<name>A0ABW1EAY0_9BACT</name>
<keyword evidence="4" id="KW-1185">Reference proteome</keyword>
<gene>
    <name evidence="3" type="ORF">ACFPT7_03990</name>
</gene>
<dbReference type="Pfam" id="PF04012">
    <property type="entry name" value="PspA_IM30"/>
    <property type="match status" value="1"/>
</dbReference>
<keyword evidence="2" id="KW-0175">Coiled coil</keyword>
<proteinExistence type="inferred from homology"/>
<dbReference type="Proteomes" id="UP001596091">
    <property type="component" value="Unassembled WGS sequence"/>
</dbReference>
<dbReference type="PANTHER" id="PTHR31088">
    <property type="entry name" value="MEMBRANE-ASSOCIATED PROTEIN VIPP1, CHLOROPLASTIC"/>
    <property type="match status" value="1"/>
</dbReference>
<feature type="coiled-coil region" evidence="2">
    <location>
        <begin position="54"/>
        <end position="81"/>
    </location>
</feature>
<dbReference type="PANTHER" id="PTHR31088:SF6">
    <property type="entry name" value="PHAGE SHOCK PROTEIN A"/>
    <property type="match status" value="1"/>
</dbReference>
<accession>A0ABW1EAY0</accession>
<organism evidence="3 4">
    <name type="scientific">Acidicapsa dinghuensis</name>
    <dbReference type="NCBI Taxonomy" id="2218256"/>
    <lineage>
        <taxon>Bacteria</taxon>
        <taxon>Pseudomonadati</taxon>
        <taxon>Acidobacteriota</taxon>
        <taxon>Terriglobia</taxon>
        <taxon>Terriglobales</taxon>
        <taxon>Acidobacteriaceae</taxon>
        <taxon>Acidicapsa</taxon>
    </lineage>
</organism>
<dbReference type="EMBL" id="JBHSPH010000001">
    <property type="protein sequence ID" value="MFC5861441.1"/>
    <property type="molecule type" value="Genomic_DNA"/>
</dbReference>
<reference evidence="4" key="1">
    <citation type="journal article" date="2019" name="Int. J. Syst. Evol. Microbiol.">
        <title>The Global Catalogue of Microorganisms (GCM) 10K type strain sequencing project: providing services to taxonomists for standard genome sequencing and annotation.</title>
        <authorList>
            <consortium name="The Broad Institute Genomics Platform"/>
            <consortium name="The Broad Institute Genome Sequencing Center for Infectious Disease"/>
            <person name="Wu L."/>
            <person name="Ma J."/>
        </authorList>
    </citation>
    <scope>NUCLEOTIDE SEQUENCE [LARGE SCALE GENOMIC DNA]</scope>
    <source>
        <strain evidence="4">JCM 4087</strain>
    </source>
</reference>
<evidence type="ECO:0000256" key="2">
    <source>
        <dbReference type="SAM" id="Coils"/>
    </source>
</evidence>
<feature type="coiled-coil region" evidence="2">
    <location>
        <begin position="108"/>
        <end position="142"/>
    </location>
</feature>
<evidence type="ECO:0000313" key="4">
    <source>
        <dbReference type="Proteomes" id="UP001596091"/>
    </source>
</evidence>
<sequence>MPLLERVSTLLRANINDLIEKAENPEKLLKQLVLDMENQLLQVKTQVAIAIADQHLLERKRQEHEQEIAEWKRKAELAVARRHDDLARAALERVISFERLTKGFAEQAEDQKLEADTLRQTLHKLEQKLSETKAQCEILIAEHRRARVLKRATDAHQHVGATQDSAIGRMKSKVRRESAENLAAGEVLLPATLEDRFRSLEEQEQVELLLTQLKERAALPASTPE</sequence>
<comment type="similarity">
    <text evidence="1">Belongs to the PspA/Vipp/IM30 family.</text>
</comment>
<comment type="caution">
    <text evidence="3">The sequence shown here is derived from an EMBL/GenBank/DDBJ whole genome shotgun (WGS) entry which is preliminary data.</text>
</comment>
<dbReference type="InterPro" id="IPR007157">
    <property type="entry name" value="PspA_VIPP1"/>
</dbReference>